<dbReference type="EMBL" id="CP072753">
    <property type="protein sequence ID" value="QUC17427.1"/>
    <property type="molecule type" value="Genomic_DNA"/>
</dbReference>
<protein>
    <recommendedName>
        <fullName evidence="7">FRG1-like family protein</fullName>
    </recommendedName>
</protein>
<evidence type="ECO:0000256" key="2">
    <source>
        <dbReference type="ARBA" id="ARBA00010878"/>
    </source>
</evidence>
<name>A0A8E5HLD0_USTVR</name>
<gene>
    <name evidence="5" type="ORF">UV8b_01668</name>
</gene>
<evidence type="ECO:0008006" key="7">
    <source>
        <dbReference type="Google" id="ProtNLM"/>
    </source>
</evidence>
<evidence type="ECO:0000256" key="1">
    <source>
        <dbReference type="ARBA" id="ARBA00004604"/>
    </source>
</evidence>
<dbReference type="Proteomes" id="UP000027002">
    <property type="component" value="Chromosome 1"/>
</dbReference>
<keyword evidence="3" id="KW-0539">Nucleus</keyword>
<dbReference type="Pfam" id="PF06229">
    <property type="entry name" value="FRG1"/>
    <property type="match status" value="1"/>
</dbReference>
<keyword evidence="6" id="KW-1185">Reference proteome</keyword>
<dbReference type="OrthoDB" id="5539371at2759"/>
<evidence type="ECO:0000313" key="6">
    <source>
        <dbReference type="Proteomes" id="UP000027002"/>
    </source>
</evidence>
<dbReference type="GeneID" id="66062446"/>
<dbReference type="KEGG" id="uvi:66062446"/>
<reference evidence="5" key="1">
    <citation type="submission" date="2020-03" db="EMBL/GenBank/DDBJ databases">
        <title>A mixture of massive structural variations and highly conserved coding sequences in Ustilaginoidea virens genome.</title>
        <authorList>
            <person name="Zhang K."/>
            <person name="Zhao Z."/>
            <person name="Zhang Z."/>
            <person name="Li Y."/>
            <person name="Hsiang T."/>
            <person name="Sun W."/>
        </authorList>
    </citation>
    <scope>NUCLEOTIDE SEQUENCE</scope>
    <source>
        <strain evidence="5">UV-8b</strain>
    </source>
</reference>
<evidence type="ECO:0000256" key="3">
    <source>
        <dbReference type="ARBA" id="ARBA00023242"/>
    </source>
</evidence>
<dbReference type="SUPFAM" id="SSF50405">
    <property type="entry name" value="Actin-crosslinking proteins"/>
    <property type="match status" value="1"/>
</dbReference>
<dbReference type="GO" id="GO:0005730">
    <property type="term" value="C:nucleolus"/>
    <property type="evidence" value="ECO:0007669"/>
    <property type="project" value="UniProtKB-SubCell"/>
</dbReference>
<dbReference type="PANTHER" id="PTHR12928:SF0">
    <property type="entry name" value="FSHD REGION GENE 1"/>
    <property type="match status" value="1"/>
</dbReference>
<dbReference type="Gene3D" id="2.80.10.50">
    <property type="match status" value="1"/>
</dbReference>
<comment type="similarity">
    <text evidence="2">Belongs to the FRG1 family.</text>
</comment>
<proteinExistence type="inferred from homology"/>
<accession>A0A8E5HLD0</accession>
<dbReference type="InterPro" id="IPR010414">
    <property type="entry name" value="FRG1"/>
</dbReference>
<dbReference type="AlphaFoldDB" id="A0A8E5HLD0"/>
<sequence>MVKPLSFKGDKKPRKRKRAAAADRGGDDPGSDDDAHDDSWVCADAAADVVGPVMLVLPTDKPSALACDANGNVFALPVENIVDGNPASAEPHDVRMVWVANKAAGTDSTRFKGHHGKYLACDKAGLLSATSEAVSPAECFAVVVVAAADGAPGGGGGAFGLQTLRGSYVAARTARKPSAAPAEVRGDEEDGAAASAALRIRMQARFKPRLKASREEKALARISRRELEAAAGRRLGEDEVRVLKRARREGDYHEKLLDFKVKNRHDKFG</sequence>
<organism evidence="5 6">
    <name type="scientific">Ustilaginoidea virens</name>
    <name type="common">Rice false smut fungus</name>
    <name type="synonym">Villosiclava virens</name>
    <dbReference type="NCBI Taxonomy" id="1159556"/>
    <lineage>
        <taxon>Eukaryota</taxon>
        <taxon>Fungi</taxon>
        <taxon>Dikarya</taxon>
        <taxon>Ascomycota</taxon>
        <taxon>Pezizomycotina</taxon>
        <taxon>Sordariomycetes</taxon>
        <taxon>Hypocreomycetidae</taxon>
        <taxon>Hypocreales</taxon>
        <taxon>Clavicipitaceae</taxon>
        <taxon>Ustilaginoidea</taxon>
    </lineage>
</organism>
<dbReference type="CDD" id="cd23339">
    <property type="entry name" value="beta-trefoil_FSCN_fungal_FRG1-like"/>
    <property type="match status" value="1"/>
</dbReference>
<dbReference type="RefSeq" id="XP_042995100.1">
    <property type="nucleotide sequence ID" value="XM_043139166.1"/>
</dbReference>
<evidence type="ECO:0000313" key="5">
    <source>
        <dbReference type="EMBL" id="QUC17427.1"/>
    </source>
</evidence>
<evidence type="ECO:0000256" key="4">
    <source>
        <dbReference type="SAM" id="MobiDB-lite"/>
    </source>
</evidence>
<comment type="subcellular location">
    <subcellularLocation>
        <location evidence="1">Nucleus</location>
        <location evidence="1">Nucleolus</location>
    </subcellularLocation>
</comment>
<dbReference type="InterPro" id="IPR008999">
    <property type="entry name" value="Actin-crosslinking"/>
</dbReference>
<feature type="region of interest" description="Disordered" evidence="4">
    <location>
        <begin position="1"/>
        <end position="38"/>
    </location>
</feature>
<dbReference type="GO" id="GO:0071013">
    <property type="term" value="C:catalytic step 2 spliceosome"/>
    <property type="evidence" value="ECO:0007669"/>
    <property type="project" value="TreeGrafter"/>
</dbReference>
<dbReference type="GO" id="GO:0051015">
    <property type="term" value="F:actin filament binding"/>
    <property type="evidence" value="ECO:0007669"/>
    <property type="project" value="TreeGrafter"/>
</dbReference>
<dbReference type="PANTHER" id="PTHR12928">
    <property type="entry name" value="FRG1 PROTEIN"/>
    <property type="match status" value="1"/>
</dbReference>